<proteinExistence type="predicted"/>
<reference evidence="1 2" key="1">
    <citation type="submission" date="2018-08" db="EMBL/GenBank/DDBJ databases">
        <title>Genome and evolution of the arbuscular mycorrhizal fungus Diversispora epigaea (formerly Glomus versiforme) and its bacterial endosymbionts.</title>
        <authorList>
            <person name="Sun X."/>
            <person name="Fei Z."/>
            <person name="Harrison M."/>
        </authorList>
    </citation>
    <scope>NUCLEOTIDE SEQUENCE [LARGE SCALE GENOMIC DNA]</scope>
    <source>
        <strain evidence="1 2">IT104</strain>
    </source>
</reference>
<dbReference type="Proteomes" id="UP000266861">
    <property type="component" value="Unassembled WGS sequence"/>
</dbReference>
<name>A0A397IS63_9GLOM</name>
<evidence type="ECO:0000313" key="2">
    <source>
        <dbReference type="Proteomes" id="UP000266861"/>
    </source>
</evidence>
<evidence type="ECO:0000313" key="1">
    <source>
        <dbReference type="EMBL" id="RHZ78829.1"/>
    </source>
</evidence>
<sequence>MSQEIRNLKYCPEGHSPKDLCYEFKTWSSGNVSINKIIQESQISNIYPDGEHGSVYSAEIENGIKCKWNFLKQDWEVALKEIKDSRFDIV</sequence>
<organism evidence="1 2">
    <name type="scientific">Diversispora epigaea</name>
    <dbReference type="NCBI Taxonomy" id="1348612"/>
    <lineage>
        <taxon>Eukaryota</taxon>
        <taxon>Fungi</taxon>
        <taxon>Fungi incertae sedis</taxon>
        <taxon>Mucoromycota</taxon>
        <taxon>Glomeromycotina</taxon>
        <taxon>Glomeromycetes</taxon>
        <taxon>Diversisporales</taxon>
        <taxon>Diversisporaceae</taxon>
        <taxon>Diversispora</taxon>
    </lineage>
</organism>
<protein>
    <submittedName>
        <fullName evidence="1">Uncharacterized protein</fullName>
    </submittedName>
</protein>
<gene>
    <name evidence="1" type="ORF">Glove_155g74</name>
</gene>
<comment type="caution">
    <text evidence="1">The sequence shown here is derived from an EMBL/GenBank/DDBJ whole genome shotgun (WGS) entry which is preliminary data.</text>
</comment>
<dbReference type="EMBL" id="PQFF01000146">
    <property type="protein sequence ID" value="RHZ78829.1"/>
    <property type="molecule type" value="Genomic_DNA"/>
</dbReference>
<keyword evidence="2" id="KW-1185">Reference proteome</keyword>
<dbReference type="OrthoDB" id="3180388at2759"/>
<accession>A0A397IS63</accession>
<dbReference type="AlphaFoldDB" id="A0A397IS63"/>